<feature type="chain" id="PRO_5043271688" evidence="9">
    <location>
        <begin position="26"/>
        <end position="461"/>
    </location>
</feature>
<dbReference type="SUPFAM" id="SSF81301">
    <property type="entry name" value="Nucleotidyltransferase"/>
    <property type="match status" value="1"/>
</dbReference>
<evidence type="ECO:0000313" key="12">
    <source>
        <dbReference type="EMBL" id="CAL1169759.1"/>
    </source>
</evidence>
<evidence type="ECO:0000256" key="9">
    <source>
        <dbReference type="SAM" id="SignalP"/>
    </source>
</evidence>
<evidence type="ECO:0000256" key="2">
    <source>
        <dbReference type="ARBA" id="ARBA00001946"/>
    </source>
</evidence>
<dbReference type="GO" id="GO:0016779">
    <property type="term" value="F:nucleotidyltransferase activity"/>
    <property type="evidence" value="ECO:0007669"/>
    <property type="project" value="UniProtKB-KW"/>
</dbReference>
<evidence type="ECO:0000313" key="13">
    <source>
        <dbReference type="EMBL" id="CAL4803696.1"/>
    </source>
</evidence>
<dbReference type="InterPro" id="IPR002058">
    <property type="entry name" value="PAP_assoc"/>
</dbReference>
<evidence type="ECO:0000313" key="11">
    <source>
        <dbReference type="EMBL" id="CAI4016384.1"/>
    </source>
</evidence>
<evidence type="ECO:0000256" key="5">
    <source>
        <dbReference type="ARBA" id="ARBA00022679"/>
    </source>
</evidence>
<dbReference type="GO" id="GO:0031123">
    <property type="term" value="P:RNA 3'-end processing"/>
    <property type="evidence" value="ECO:0007669"/>
    <property type="project" value="TreeGrafter"/>
</dbReference>
<dbReference type="PANTHER" id="PTHR12271:SF40">
    <property type="entry name" value="POLY(A) RNA POLYMERASE GLD2"/>
    <property type="match status" value="1"/>
</dbReference>
<dbReference type="EMBL" id="CAMXCT020006581">
    <property type="protein sequence ID" value="CAL1169759.1"/>
    <property type="molecule type" value="Genomic_DNA"/>
</dbReference>
<keyword evidence="7" id="KW-0460">Magnesium</keyword>
<dbReference type="PROSITE" id="PS50157">
    <property type="entry name" value="ZINC_FINGER_C2H2_2"/>
    <property type="match status" value="1"/>
</dbReference>
<keyword evidence="9" id="KW-0732">Signal</keyword>
<evidence type="ECO:0000256" key="4">
    <source>
        <dbReference type="ARBA" id="ARBA00022490"/>
    </source>
</evidence>
<keyword evidence="6" id="KW-0479">Metal-binding</keyword>
<sequence>MRKTKSLKLAALLCASLFHWRCSFCLGNASKSTLTEELEHFAWPLLPTAEDRARKEELLRRLHAAAAQGVAQLREPLRNLRVVPFGSSVNGCGERHSDVDAALWGEPPEGRQVPPSEVVKRLAAAAPSCGLTVLEQRFAANVPLLVVGFVEDENVTDGITCDVSAFHLLPCYNTQLLRRYAALLPSLATLVLALKRWAKRRRLAKTWEHYISSYSWTLLMIFFLQVKHGLPSLHQLLRRQPAPLPRRTVYALDFAEGGDAGRVREEDVGDLFRGFFRYYSEEFRFEEDVVSVRLGAVRAATAAEFHPKLFRSVHIKKGKRISEDTPPFLNIEDPIEVQRNLNFALTEATALEIRSALRQTHADLSAGATLRDVLGDVPRHDASVSPSAENFLALPTLAGTAARCFRCQRKFGSYKALLKHQAPMRCKYPFSCACGRGFVTAEDLQRHVNGAHGGQTPVLRR</sequence>
<dbReference type="Gene3D" id="3.30.160.60">
    <property type="entry name" value="Classic Zinc Finger"/>
    <property type="match status" value="1"/>
</dbReference>
<comment type="cofactor">
    <cofactor evidence="1">
        <name>Mn(2+)</name>
        <dbReference type="ChEBI" id="CHEBI:29035"/>
    </cofactor>
</comment>
<dbReference type="InterPro" id="IPR054708">
    <property type="entry name" value="MTPAP-like_central"/>
</dbReference>
<dbReference type="GO" id="GO:0008270">
    <property type="term" value="F:zinc ion binding"/>
    <property type="evidence" value="ECO:0007669"/>
    <property type="project" value="UniProtKB-KW"/>
</dbReference>
<dbReference type="Pfam" id="PF03828">
    <property type="entry name" value="PAP_assoc"/>
    <property type="match status" value="1"/>
</dbReference>
<proteinExistence type="predicted"/>
<dbReference type="InterPro" id="IPR013087">
    <property type="entry name" value="Znf_C2H2_type"/>
</dbReference>
<comment type="caution">
    <text evidence="11">The sequence shown here is derived from an EMBL/GenBank/DDBJ whole genome shotgun (WGS) entry which is preliminary data.</text>
</comment>
<keyword evidence="8" id="KW-0862">Zinc</keyword>
<feature type="domain" description="C2H2-type" evidence="10">
    <location>
        <begin position="424"/>
        <end position="457"/>
    </location>
</feature>
<evidence type="ECO:0000256" key="3">
    <source>
        <dbReference type="ARBA" id="ARBA00004496"/>
    </source>
</evidence>
<comment type="cofactor">
    <cofactor evidence="2">
        <name>Mg(2+)</name>
        <dbReference type="ChEBI" id="CHEBI:18420"/>
    </cofactor>
</comment>
<dbReference type="Pfam" id="PF22600">
    <property type="entry name" value="MTPAP-like_central"/>
    <property type="match status" value="1"/>
</dbReference>
<keyword evidence="14" id="KW-1185">Reference proteome</keyword>
<dbReference type="GO" id="GO:0005737">
    <property type="term" value="C:cytoplasm"/>
    <property type="evidence" value="ECO:0007669"/>
    <property type="project" value="UniProtKB-SubCell"/>
</dbReference>
<gene>
    <name evidence="11" type="ORF">C1SCF055_LOCUS41131</name>
</gene>
<evidence type="ECO:0000256" key="8">
    <source>
        <dbReference type="PROSITE-ProRule" id="PRU00042"/>
    </source>
</evidence>
<dbReference type="PANTHER" id="PTHR12271">
    <property type="entry name" value="POLY A POLYMERASE CID PAP -RELATED"/>
    <property type="match status" value="1"/>
</dbReference>
<evidence type="ECO:0000256" key="1">
    <source>
        <dbReference type="ARBA" id="ARBA00001936"/>
    </source>
</evidence>
<dbReference type="EMBL" id="CAMXCT030006581">
    <property type="protein sequence ID" value="CAL4803696.1"/>
    <property type="molecule type" value="Genomic_DNA"/>
</dbReference>
<dbReference type="Gene3D" id="1.10.1410.10">
    <property type="match status" value="1"/>
</dbReference>
<dbReference type="Gene3D" id="3.30.460.10">
    <property type="entry name" value="Beta Polymerase, domain 2"/>
    <property type="match status" value="1"/>
</dbReference>
<organism evidence="11">
    <name type="scientific">Cladocopium goreaui</name>
    <dbReference type="NCBI Taxonomy" id="2562237"/>
    <lineage>
        <taxon>Eukaryota</taxon>
        <taxon>Sar</taxon>
        <taxon>Alveolata</taxon>
        <taxon>Dinophyceae</taxon>
        <taxon>Suessiales</taxon>
        <taxon>Symbiodiniaceae</taxon>
        <taxon>Cladocopium</taxon>
    </lineage>
</organism>
<dbReference type="Proteomes" id="UP001152797">
    <property type="component" value="Unassembled WGS sequence"/>
</dbReference>
<reference evidence="12" key="2">
    <citation type="submission" date="2024-04" db="EMBL/GenBank/DDBJ databases">
        <authorList>
            <person name="Chen Y."/>
            <person name="Shah S."/>
            <person name="Dougan E. K."/>
            <person name="Thang M."/>
            <person name="Chan C."/>
        </authorList>
    </citation>
    <scope>NUCLEOTIDE SEQUENCE [LARGE SCALE GENOMIC DNA]</scope>
</reference>
<evidence type="ECO:0000259" key="10">
    <source>
        <dbReference type="PROSITE" id="PS50157"/>
    </source>
</evidence>
<accession>A0A9P1DVD7</accession>
<dbReference type="InterPro" id="IPR043519">
    <property type="entry name" value="NT_sf"/>
</dbReference>
<evidence type="ECO:0000313" key="14">
    <source>
        <dbReference type="Proteomes" id="UP001152797"/>
    </source>
</evidence>
<dbReference type="AlphaFoldDB" id="A0A9P1DVD7"/>
<feature type="non-terminal residue" evidence="11">
    <location>
        <position position="461"/>
    </location>
</feature>
<reference evidence="11" key="1">
    <citation type="submission" date="2022-10" db="EMBL/GenBank/DDBJ databases">
        <authorList>
            <person name="Chen Y."/>
            <person name="Dougan E. K."/>
            <person name="Chan C."/>
            <person name="Rhodes N."/>
            <person name="Thang M."/>
        </authorList>
    </citation>
    <scope>NUCLEOTIDE SEQUENCE</scope>
</reference>
<keyword evidence="5" id="KW-0808">Transferase</keyword>
<dbReference type="OrthoDB" id="434989at2759"/>
<dbReference type="SUPFAM" id="SSF81631">
    <property type="entry name" value="PAP/OAS1 substrate-binding domain"/>
    <property type="match status" value="1"/>
</dbReference>
<evidence type="ECO:0000256" key="6">
    <source>
        <dbReference type="ARBA" id="ARBA00022723"/>
    </source>
</evidence>
<comment type="subcellular location">
    <subcellularLocation>
        <location evidence="3">Cytoplasm</location>
    </subcellularLocation>
</comment>
<keyword evidence="13" id="KW-0548">Nucleotidyltransferase</keyword>
<keyword evidence="4" id="KW-0963">Cytoplasm</keyword>
<name>A0A9P1DVD7_9DINO</name>
<evidence type="ECO:0000256" key="7">
    <source>
        <dbReference type="ARBA" id="ARBA00022842"/>
    </source>
</evidence>
<dbReference type="CDD" id="cd05402">
    <property type="entry name" value="NT_PAP_TUTase"/>
    <property type="match status" value="1"/>
</dbReference>
<keyword evidence="8" id="KW-0863">Zinc-finger</keyword>
<dbReference type="EMBL" id="CAMXCT010006581">
    <property type="protein sequence ID" value="CAI4016384.1"/>
    <property type="molecule type" value="Genomic_DNA"/>
</dbReference>
<feature type="signal peptide" evidence="9">
    <location>
        <begin position="1"/>
        <end position="25"/>
    </location>
</feature>
<protein>
    <submittedName>
        <fullName evidence="13">UTP:RNA uridylyltransferase 1</fullName>
    </submittedName>
</protein>